<keyword evidence="1" id="KW-0472">Membrane</keyword>
<dbReference type="EMBL" id="CP045851">
    <property type="protein sequence ID" value="QGG94538.1"/>
    <property type="molecule type" value="Genomic_DNA"/>
</dbReference>
<dbReference type="KEGG" id="atq:GH723_05135"/>
<organism evidence="4 5">
    <name type="scientific">Actinomarinicola tropica</name>
    <dbReference type="NCBI Taxonomy" id="2789776"/>
    <lineage>
        <taxon>Bacteria</taxon>
        <taxon>Bacillati</taxon>
        <taxon>Actinomycetota</taxon>
        <taxon>Acidimicrobiia</taxon>
        <taxon>Acidimicrobiales</taxon>
        <taxon>Iamiaceae</taxon>
        <taxon>Actinomarinicola</taxon>
    </lineage>
</organism>
<accession>A0A5Q2RCG6</accession>
<protein>
    <submittedName>
        <fullName evidence="4">DUF4397 domain-containing protein</fullName>
    </submittedName>
</protein>
<dbReference type="InterPro" id="IPR025510">
    <property type="entry name" value="DUF4397"/>
</dbReference>
<dbReference type="AlphaFoldDB" id="A0A5Q2RCG6"/>
<keyword evidence="1" id="KW-0812">Transmembrane</keyword>
<dbReference type="Pfam" id="PF14344">
    <property type="entry name" value="DUF4397"/>
    <property type="match status" value="1"/>
</dbReference>
<evidence type="ECO:0000256" key="1">
    <source>
        <dbReference type="SAM" id="Phobius"/>
    </source>
</evidence>
<reference evidence="4 5" key="1">
    <citation type="submission" date="2019-11" db="EMBL/GenBank/DDBJ databases">
        <authorList>
            <person name="He Y."/>
        </authorList>
    </citation>
    <scope>NUCLEOTIDE SEQUENCE [LARGE SCALE GENOMIC DNA]</scope>
    <source>
        <strain evidence="4 5">SCSIO 58843</strain>
    </source>
</reference>
<proteinExistence type="predicted"/>
<dbReference type="Proteomes" id="UP000334019">
    <property type="component" value="Chromosome"/>
</dbReference>
<evidence type="ECO:0000256" key="2">
    <source>
        <dbReference type="SAM" id="SignalP"/>
    </source>
</evidence>
<evidence type="ECO:0000259" key="3">
    <source>
        <dbReference type="Pfam" id="PF14344"/>
    </source>
</evidence>
<feature type="signal peptide" evidence="2">
    <location>
        <begin position="1"/>
        <end position="38"/>
    </location>
</feature>
<gene>
    <name evidence="4" type="ORF">GH723_05135</name>
</gene>
<feature type="chain" id="PRO_5039432854" evidence="2">
    <location>
        <begin position="39"/>
        <end position="293"/>
    </location>
</feature>
<keyword evidence="1" id="KW-1133">Transmembrane helix</keyword>
<evidence type="ECO:0000313" key="5">
    <source>
        <dbReference type="Proteomes" id="UP000334019"/>
    </source>
</evidence>
<feature type="transmembrane region" description="Helical" evidence="1">
    <location>
        <begin position="264"/>
        <end position="284"/>
    </location>
</feature>
<keyword evidence="5" id="KW-1185">Reference proteome</keyword>
<keyword evidence="2" id="KW-0732">Signal</keyword>
<evidence type="ECO:0000313" key="4">
    <source>
        <dbReference type="EMBL" id="QGG94538.1"/>
    </source>
</evidence>
<feature type="domain" description="DUF4397" evidence="3">
    <location>
        <begin position="47"/>
        <end position="164"/>
    </location>
</feature>
<name>A0A5Q2RCG6_9ACTN</name>
<sequence length="293" mass="29233">MRRRGQQHRPSHTPTTGATTVRKILLGVLSLLTVAAFAAPAQAQSGATVMLLHGIPDTPVDVYVDGAEVIGDFQPADMQDLSSFAGQTLANIQVVPAGGDPATDAVIEVPSLDVPASGNWTVVAHLGADGTPTITPFENDTSQIAAGEGRITVRHTAAAPAVDIVVGDARPFTDLSNPNSVSADLPAGPLPASIAAAGGDVIASVADILGSEPAVTAGANTILYAVGDLEAGTFDLYVQQITGLGAAPTGVPTGDTPIESGTPLLLVGGLAALAIAATGGLLAARPALARRRG</sequence>